<name>A0A7S4LDF5_9EUGL</name>
<evidence type="ECO:0000313" key="1">
    <source>
        <dbReference type="EMBL" id="CAE0822191.1"/>
    </source>
</evidence>
<dbReference type="AlphaFoldDB" id="A0A7S4LDF5"/>
<protein>
    <submittedName>
        <fullName evidence="1">Uncharacterized protein</fullName>
    </submittedName>
</protein>
<gene>
    <name evidence="1" type="ORF">EGYM00163_LOCUS33391</name>
</gene>
<reference evidence="1" key="1">
    <citation type="submission" date="2021-01" db="EMBL/GenBank/DDBJ databases">
        <authorList>
            <person name="Corre E."/>
            <person name="Pelletier E."/>
            <person name="Niang G."/>
            <person name="Scheremetjew M."/>
            <person name="Finn R."/>
            <person name="Kale V."/>
            <person name="Holt S."/>
            <person name="Cochrane G."/>
            <person name="Meng A."/>
            <person name="Brown T."/>
            <person name="Cohen L."/>
        </authorList>
    </citation>
    <scope>NUCLEOTIDE SEQUENCE</scope>
    <source>
        <strain evidence="1">CCMP1594</strain>
    </source>
</reference>
<sequence>MHATMRMHARPPARTEAHLKANSGFEPLPVAINKADERNWGVCQFLCMLDDLIKLRACGGVQNGTVFESLQTFLFIRGDGRRGHRIATTTDGCVKAKGEEFQSEPSHSPNAKSRHVQIISTSMHNSTSPTTLAYSRCATLCGSVGLCGSSVWCCV</sequence>
<dbReference type="EMBL" id="HBJA01096481">
    <property type="protein sequence ID" value="CAE0822191.1"/>
    <property type="molecule type" value="Transcribed_RNA"/>
</dbReference>
<proteinExistence type="predicted"/>
<organism evidence="1">
    <name type="scientific">Eutreptiella gymnastica</name>
    <dbReference type="NCBI Taxonomy" id="73025"/>
    <lineage>
        <taxon>Eukaryota</taxon>
        <taxon>Discoba</taxon>
        <taxon>Euglenozoa</taxon>
        <taxon>Euglenida</taxon>
        <taxon>Spirocuta</taxon>
        <taxon>Euglenophyceae</taxon>
        <taxon>Eutreptiales</taxon>
        <taxon>Eutreptiaceae</taxon>
        <taxon>Eutreptiella</taxon>
    </lineage>
</organism>
<accession>A0A7S4LDF5</accession>